<accession>A0A1H4B7U7</accession>
<dbReference type="PANTHER" id="PTHR12558:SF13">
    <property type="entry name" value="CELL DIVISION CYCLE PROTEIN 27 HOMOLOG"/>
    <property type="match status" value="1"/>
</dbReference>
<reference evidence="3 4" key="1">
    <citation type="submission" date="2016-10" db="EMBL/GenBank/DDBJ databases">
        <authorList>
            <person name="de Groot N.N."/>
        </authorList>
    </citation>
    <scope>NUCLEOTIDE SEQUENCE [LARGE SCALE GENOMIC DNA]</scope>
    <source>
        <strain evidence="3 4">DSM 25383</strain>
    </source>
</reference>
<evidence type="ECO:0000313" key="3">
    <source>
        <dbReference type="EMBL" id="SEA44199.1"/>
    </source>
</evidence>
<keyword evidence="2" id="KW-0732">Signal</keyword>
<keyword evidence="4" id="KW-1185">Reference proteome</keyword>
<protein>
    <submittedName>
        <fullName evidence="3">Tetratricopeptide repeat-containing protein</fullName>
    </submittedName>
</protein>
<proteinExistence type="predicted"/>
<evidence type="ECO:0000256" key="2">
    <source>
        <dbReference type="SAM" id="SignalP"/>
    </source>
</evidence>
<dbReference type="RefSeq" id="WP_010261816.1">
    <property type="nucleotide sequence ID" value="NZ_CAEG01000010.1"/>
</dbReference>
<dbReference type="Proteomes" id="UP000183253">
    <property type="component" value="Unassembled WGS sequence"/>
</dbReference>
<keyword evidence="1" id="KW-0802">TPR repeat</keyword>
<dbReference type="SUPFAM" id="SSF48452">
    <property type="entry name" value="TPR-like"/>
    <property type="match status" value="3"/>
</dbReference>
<dbReference type="SMART" id="SM00028">
    <property type="entry name" value="TPR"/>
    <property type="match status" value="4"/>
</dbReference>
<organism evidence="3 4">
    <name type="scientific">Alistipes timonensis JC136</name>
    <dbReference type="NCBI Taxonomy" id="1033731"/>
    <lineage>
        <taxon>Bacteria</taxon>
        <taxon>Pseudomonadati</taxon>
        <taxon>Bacteroidota</taxon>
        <taxon>Bacteroidia</taxon>
        <taxon>Bacteroidales</taxon>
        <taxon>Rikenellaceae</taxon>
        <taxon>Alistipes</taxon>
    </lineage>
</organism>
<evidence type="ECO:0000313" key="4">
    <source>
        <dbReference type="Proteomes" id="UP000183253"/>
    </source>
</evidence>
<dbReference type="EMBL" id="FNRI01000003">
    <property type="protein sequence ID" value="SEA44199.1"/>
    <property type="molecule type" value="Genomic_DNA"/>
</dbReference>
<name>A0A1H4B7U7_9BACT</name>
<sequence length="596" mass="67959">MKRLTAITLFCLLFFSAFVAGKGSPEAPGYPDSLRSVWLYTEGIKQNVIPGDTARARELFREAILNDSTYAPAYYELAGSILESSPGEAVELARRAFRLDTANKWYHQFYGQALIMSNQLDEALKVYRRLLENDPKDPDNYRIVAALYEQKRSPFMALATLDSAELRFGRIPLLSAMKRRMLVATNQIGKAVDEARAMVEAAPYEAQHHVVLADLYGIDGKDSLALAEYGRALQIDSTNVQTLMALADFHTARQDYRSLLAVTRKLFLSDAVPLETKIKRFEQFTSDTRFYREYYFQLNDLASVLAIRYPGDKRVVELYANHLIASGELEQALALYKNRLGDQPPVEDFYRTVIDIETYLQHPDSVEKYVTRALELFPDKIDFHISKGHVMNSSKQYGQAVKAYKESLRYADTDSLRGVIWGMIGDTWHQQAAAGVPEWDEARAAKEGRSGPYRKAMKECYKAYERSLAYRPDNPMVLNNYAYFLSLEERDLERALSMSSRVVALTDNNPTYLDTHAWVLFKLGHTDEAKKVLQKAVALDGQKSPELMVHYGDILHELGEQFMAEVYWKRALEKGYDARQIELRLKQPAKNAKTSE</sequence>
<dbReference type="PROSITE" id="PS50005">
    <property type="entry name" value="TPR"/>
    <property type="match status" value="1"/>
</dbReference>
<dbReference type="Pfam" id="PF14559">
    <property type="entry name" value="TPR_19"/>
    <property type="match status" value="1"/>
</dbReference>
<evidence type="ECO:0000256" key="1">
    <source>
        <dbReference type="PROSITE-ProRule" id="PRU00339"/>
    </source>
</evidence>
<feature type="repeat" description="TPR" evidence="1">
    <location>
        <begin position="104"/>
        <end position="137"/>
    </location>
</feature>
<feature type="chain" id="PRO_5010370884" evidence="2">
    <location>
        <begin position="20"/>
        <end position="596"/>
    </location>
</feature>
<dbReference type="AlphaFoldDB" id="A0A1H4B7U7"/>
<dbReference type="InterPro" id="IPR011990">
    <property type="entry name" value="TPR-like_helical_dom_sf"/>
</dbReference>
<feature type="signal peptide" evidence="2">
    <location>
        <begin position="1"/>
        <end position="19"/>
    </location>
</feature>
<dbReference type="InterPro" id="IPR019734">
    <property type="entry name" value="TPR_rpt"/>
</dbReference>
<dbReference type="OrthoDB" id="9814220at2"/>
<gene>
    <name evidence="3" type="ORF">SAMN05444145_103267</name>
</gene>
<dbReference type="PANTHER" id="PTHR12558">
    <property type="entry name" value="CELL DIVISION CYCLE 16,23,27"/>
    <property type="match status" value="1"/>
</dbReference>
<dbReference type="Pfam" id="PF13181">
    <property type="entry name" value="TPR_8"/>
    <property type="match status" value="1"/>
</dbReference>
<dbReference type="STRING" id="1033731.SAMN05444145_103267"/>
<dbReference type="Gene3D" id="1.25.40.10">
    <property type="entry name" value="Tetratricopeptide repeat domain"/>
    <property type="match status" value="2"/>
</dbReference>